<dbReference type="GO" id="GO:0003677">
    <property type="term" value="F:DNA binding"/>
    <property type="evidence" value="ECO:0007669"/>
    <property type="project" value="InterPro"/>
</dbReference>
<dbReference type="AlphaFoldDB" id="A0A1H9SMD5"/>
<evidence type="ECO:0000313" key="1">
    <source>
        <dbReference type="EMBL" id="SER85885.1"/>
    </source>
</evidence>
<name>A0A1H9SMD5_BUTFI</name>
<organism evidence="1 2">
    <name type="scientific">Butyrivibrio fibrisolvens</name>
    <dbReference type="NCBI Taxonomy" id="831"/>
    <lineage>
        <taxon>Bacteria</taxon>
        <taxon>Bacillati</taxon>
        <taxon>Bacillota</taxon>
        <taxon>Clostridia</taxon>
        <taxon>Lachnospirales</taxon>
        <taxon>Lachnospiraceae</taxon>
        <taxon>Butyrivibrio</taxon>
    </lineage>
</organism>
<sequence>MSWELSFISEEDFTKHVKNTIDKYGDKLESFDIVRFNKNIIDPIKMIFDKTVYQTSWEEIVGNEIFRQRDKSNNNDIGYFHQRIFQYIKNCHVPDNGTEGGWDVIFQVPEGISLPDGDVVHTIYVEMKNKHNTMNSAAAGKTYIKMQSQLLDDDDCACFLVEAIAKKSQNIKWSTTVDGKSVSHKKIRRVSLDQFYALVTGQEDAFYKMCMVLPRIIEKVVKEGGEDVKVPHDSVMSQLHRIAQKMNTDDKNLAMALSVYLLGFSTYNGFSSVVSNIADNVDDNKLRRIYKYAMALTEQK</sequence>
<dbReference type="OrthoDB" id="9806692at2"/>
<gene>
    <name evidence="1" type="ORF">SAMN04487884_11299</name>
</gene>
<accession>A0A1H9SMD5</accession>
<dbReference type="GO" id="GO:0009307">
    <property type="term" value="P:DNA restriction-modification system"/>
    <property type="evidence" value="ECO:0007669"/>
    <property type="project" value="InterPro"/>
</dbReference>
<dbReference type="GO" id="GO:0009036">
    <property type="term" value="F:type II site-specific deoxyribonuclease activity"/>
    <property type="evidence" value="ECO:0007669"/>
    <property type="project" value="InterPro"/>
</dbReference>
<protein>
    <submittedName>
        <fullName evidence="1">Eco47II restriction endonuclease</fullName>
    </submittedName>
</protein>
<keyword evidence="1" id="KW-0378">Hydrolase</keyword>
<keyword evidence="1" id="KW-0540">Nuclease</keyword>
<dbReference type="EMBL" id="FOGJ01000012">
    <property type="protein sequence ID" value="SER85885.1"/>
    <property type="molecule type" value="Genomic_DNA"/>
</dbReference>
<evidence type="ECO:0000313" key="2">
    <source>
        <dbReference type="Proteomes" id="UP000182584"/>
    </source>
</evidence>
<keyword evidence="1" id="KW-0255">Endonuclease</keyword>
<reference evidence="1 2" key="1">
    <citation type="submission" date="2016-10" db="EMBL/GenBank/DDBJ databases">
        <authorList>
            <person name="de Groot N.N."/>
        </authorList>
    </citation>
    <scope>NUCLEOTIDE SEQUENCE [LARGE SCALE GENOMIC DNA]</scope>
    <source>
        <strain evidence="1 2">AR40</strain>
    </source>
</reference>
<dbReference type="Pfam" id="PF09553">
    <property type="entry name" value="RE_Eco47II"/>
    <property type="match status" value="1"/>
</dbReference>
<dbReference type="InterPro" id="IPR019057">
    <property type="entry name" value="Restrct_endonuc_II_Eco47II"/>
</dbReference>
<dbReference type="Proteomes" id="UP000182584">
    <property type="component" value="Unassembled WGS sequence"/>
</dbReference>
<proteinExistence type="predicted"/>
<dbReference type="RefSeq" id="WP_074756244.1">
    <property type="nucleotide sequence ID" value="NZ_FOGJ01000012.1"/>
</dbReference>